<dbReference type="Proteomes" id="UP001239782">
    <property type="component" value="Chromosome"/>
</dbReference>
<keyword evidence="1" id="KW-0812">Transmembrane</keyword>
<feature type="transmembrane region" description="Helical" evidence="1">
    <location>
        <begin position="182"/>
        <end position="205"/>
    </location>
</feature>
<dbReference type="KEGG" id="plei:Q9312_18475"/>
<proteinExistence type="predicted"/>
<sequence>MLIELSQMSSGWFWFSNLMAVAALLLVILTAQWSLVISVSTRHHLLFGSVFILTGFWLMEFSVIQGLFIHPIIMTSATLMLGFRFGSIAGCVSAVIYLWFAQHPIENWGFYTLTNVFIPAAFVTGLTRWLRRMNPNNLFFYTLGVGFLGGALTVPLVAATGFLLVYFFDFTWHSGVTLQPEWILLAMFPEAFINGVIVSSITVFFPEWMKTFDEEYFLSR</sequence>
<accession>A0AA51RTH8</accession>
<keyword evidence="3" id="KW-1185">Reference proteome</keyword>
<keyword evidence="1" id="KW-0472">Membrane</keyword>
<feature type="transmembrane region" description="Helical" evidence="1">
    <location>
        <begin position="81"/>
        <end position="102"/>
    </location>
</feature>
<feature type="transmembrane region" description="Helical" evidence="1">
    <location>
        <begin position="138"/>
        <end position="167"/>
    </location>
</feature>
<evidence type="ECO:0000256" key="1">
    <source>
        <dbReference type="SAM" id="Phobius"/>
    </source>
</evidence>
<reference evidence="2 3" key="1">
    <citation type="submission" date="2023-08" db="EMBL/GenBank/DDBJ databases">
        <title>Pleionea litopenaei sp. nov., isolated from stomach of juvenile Litopenaeus vannamei.</title>
        <authorList>
            <person name="Rho A.M."/>
            <person name="Hwang C.Y."/>
        </authorList>
    </citation>
    <scope>NUCLEOTIDE SEQUENCE [LARGE SCALE GENOMIC DNA]</scope>
    <source>
        <strain evidence="2 3">HL-JVS1</strain>
    </source>
</reference>
<gene>
    <name evidence="2" type="ORF">Q9312_18475</name>
</gene>
<feature type="transmembrane region" description="Helical" evidence="1">
    <location>
        <begin position="108"/>
        <end position="126"/>
    </location>
</feature>
<dbReference type="EMBL" id="CP133548">
    <property type="protein sequence ID" value="WMS87194.1"/>
    <property type="molecule type" value="Genomic_DNA"/>
</dbReference>
<dbReference type="RefSeq" id="WP_309202333.1">
    <property type="nucleotide sequence ID" value="NZ_CP133548.1"/>
</dbReference>
<organism evidence="2 3">
    <name type="scientific">Pleionea litopenaei</name>
    <dbReference type="NCBI Taxonomy" id="3070815"/>
    <lineage>
        <taxon>Bacteria</taxon>
        <taxon>Pseudomonadati</taxon>
        <taxon>Pseudomonadota</taxon>
        <taxon>Gammaproteobacteria</taxon>
        <taxon>Oceanospirillales</taxon>
        <taxon>Pleioneaceae</taxon>
        <taxon>Pleionea</taxon>
    </lineage>
</organism>
<evidence type="ECO:0000313" key="2">
    <source>
        <dbReference type="EMBL" id="WMS87194.1"/>
    </source>
</evidence>
<dbReference type="Gene3D" id="1.10.1760.20">
    <property type="match status" value="1"/>
</dbReference>
<keyword evidence="1" id="KW-1133">Transmembrane helix</keyword>
<dbReference type="AlphaFoldDB" id="A0AA51RTH8"/>
<protein>
    <submittedName>
        <fullName evidence="2">Uncharacterized protein</fullName>
    </submittedName>
</protein>
<feature type="transmembrane region" description="Helical" evidence="1">
    <location>
        <begin position="12"/>
        <end position="33"/>
    </location>
</feature>
<feature type="transmembrane region" description="Helical" evidence="1">
    <location>
        <begin position="45"/>
        <end position="69"/>
    </location>
</feature>
<name>A0AA51RTH8_9GAMM</name>
<evidence type="ECO:0000313" key="3">
    <source>
        <dbReference type="Proteomes" id="UP001239782"/>
    </source>
</evidence>